<dbReference type="EMBL" id="JALLPJ020001007">
    <property type="protein sequence ID" value="KAL3778067.1"/>
    <property type="molecule type" value="Genomic_DNA"/>
</dbReference>
<protein>
    <submittedName>
        <fullName evidence="2">Uncharacterized protein</fullName>
    </submittedName>
</protein>
<feature type="region of interest" description="Disordered" evidence="1">
    <location>
        <begin position="1"/>
        <end position="69"/>
    </location>
</feature>
<feature type="compositionally biased region" description="Polar residues" evidence="1">
    <location>
        <begin position="30"/>
        <end position="43"/>
    </location>
</feature>
<feature type="compositionally biased region" description="Basic residues" evidence="1">
    <location>
        <begin position="1"/>
        <end position="10"/>
    </location>
</feature>
<feature type="region of interest" description="Disordered" evidence="1">
    <location>
        <begin position="90"/>
        <end position="315"/>
    </location>
</feature>
<feature type="compositionally biased region" description="Basic and acidic residues" evidence="1">
    <location>
        <begin position="175"/>
        <end position="209"/>
    </location>
</feature>
<gene>
    <name evidence="2" type="ORF">ACHAWO_008962</name>
</gene>
<dbReference type="Proteomes" id="UP001530400">
    <property type="component" value="Unassembled WGS sequence"/>
</dbReference>
<feature type="compositionally biased region" description="Basic and acidic residues" evidence="1">
    <location>
        <begin position="235"/>
        <end position="281"/>
    </location>
</feature>
<proteinExistence type="predicted"/>
<evidence type="ECO:0000256" key="1">
    <source>
        <dbReference type="SAM" id="MobiDB-lite"/>
    </source>
</evidence>
<feature type="compositionally biased region" description="Basic and acidic residues" evidence="1">
    <location>
        <begin position="146"/>
        <end position="157"/>
    </location>
</feature>
<organism evidence="2 3">
    <name type="scientific">Cyclotella atomus</name>
    <dbReference type="NCBI Taxonomy" id="382360"/>
    <lineage>
        <taxon>Eukaryota</taxon>
        <taxon>Sar</taxon>
        <taxon>Stramenopiles</taxon>
        <taxon>Ochrophyta</taxon>
        <taxon>Bacillariophyta</taxon>
        <taxon>Coscinodiscophyceae</taxon>
        <taxon>Thalassiosirophycidae</taxon>
        <taxon>Stephanodiscales</taxon>
        <taxon>Stephanodiscaceae</taxon>
        <taxon>Cyclotella</taxon>
    </lineage>
</organism>
<reference evidence="2 3" key="1">
    <citation type="submission" date="2024-10" db="EMBL/GenBank/DDBJ databases">
        <title>Updated reference genomes for cyclostephanoid diatoms.</title>
        <authorList>
            <person name="Roberts W.R."/>
            <person name="Alverson A.J."/>
        </authorList>
    </citation>
    <scope>NUCLEOTIDE SEQUENCE [LARGE SCALE GENOMIC DNA]</scope>
    <source>
        <strain evidence="2 3">AJA010-31</strain>
    </source>
</reference>
<sequence>MKIFGKRKSSKPSPKEGGIAYNIPDEAPTAPSTSDDNIPSYFSGSAEDGPKKKKAKKNPSNEINGDEMETLLKMDFEKLNSKQRRLVRRYKERSGEDVAEENVAAAAASGGGNDANNDADDNKKEDNSKQSTKDKDSSKAPELGADEPKDIKEKELLTKLSGLNSKDRRKFLRQLKSENPHNFDIDKLEEEAKRIAERNILDSKEEKVTPKKSQPKQPAPTPTPTSTASKKKKAKDLSHLPPEEIARREKQRQLQIEAAERRARGEDTNNGHKHPLNSERRRANRRKPARKSQVANKGGVKREFHSVGYMMRKNA</sequence>
<feature type="compositionally biased region" description="Basic and acidic residues" evidence="1">
    <location>
        <begin position="120"/>
        <end position="139"/>
    </location>
</feature>
<keyword evidence="3" id="KW-1185">Reference proteome</keyword>
<name>A0ABD3NQI2_9STRA</name>
<accession>A0ABD3NQI2</accession>
<evidence type="ECO:0000313" key="3">
    <source>
        <dbReference type="Proteomes" id="UP001530400"/>
    </source>
</evidence>
<dbReference type="AlphaFoldDB" id="A0ABD3NQI2"/>
<evidence type="ECO:0000313" key="2">
    <source>
        <dbReference type="EMBL" id="KAL3778067.1"/>
    </source>
</evidence>
<comment type="caution">
    <text evidence="2">The sequence shown here is derived from an EMBL/GenBank/DDBJ whole genome shotgun (WGS) entry which is preliminary data.</text>
</comment>